<accession>A0A3D2X414</accession>
<dbReference type="InterPro" id="IPR025617">
    <property type="entry name" value="YqzL"/>
</dbReference>
<organism evidence="1 2">
    <name type="scientific">Lachnoclostridium phytofermentans</name>
    <dbReference type="NCBI Taxonomy" id="66219"/>
    <lineage>
        <taxon>Bacteria</taxon>
        <taxon>Bacillati</taxon>
        <taxon>Bacillota</taxon>
        <taxon>Clostridia</taxon>
        <taxon>Lachnospirales</taxon>
        <taxon>Lachnospiraceae</taxon>
    </lineage>
</organism>
<comment type="caution">
    <text evidence="1">The sequence shown here is derived from an EMBL/GenBank/DDBJ whole genome shotgun (WGS) entry which is preliminary data.</text>
</comment>
<sequence length="57" mass="7031">MVKNEEFWKVFEQTGDIKDYLNYTACTREREPENKKETRDDRYGYSYRDCVSNNTHR</sequence>
<evidence type="ECO:0000313" key="2">
    <source>
        <dbReference type="Proteomes" id="UP000262969"/>
    </source>
</evidence>
<gene>
    <name evidence="1" type="ORF">DHW61_05600</name>
</gene>
<evidence type="ECO:0000313" key="1">
    <source>
        <dbReference type="EMBL" id="HCL01881.1"/>
    </source>
</evidence>
<dbReference type="AlphaFoldDB" id="A0A3D2X414"/>
<dbReference type="Pfam" id="PF14006">
    <property type="entry name" value="YqzL"/>
    <property type="match status" value="1"/>
</dbReference>
<proteinExistence type="predicted"/>
<name>A0A3D2X414_9FIRM</name>
<protein>
    <recommendedName>
        <fullName evidence="3">YqzL family protein</fullName>
    </recommendedName>
</protein>
<dbReference type="Proteomes" id="UP000262969">
    <property type="component" value="Unassembled WGS sequence"/>
</dbReference>
<dbReference type="EMBL" id="DPVV01000190">
    <property type="protein sequence ID" value="HCL01881.1"/>
    <property type="molecule type" value="Genomic_DNA"/>
</dbReference>
<reference evidence="1 2" key="1">
    <citation type="journal article" date="2018" name="Nat. Biotechnol.">
        <title>A standardized bacterial taxonomy based on genome phylogeny substantially revises the tree of life.</title>
        <authorList>
            <person name="Parks D.H."/>
            <person name="Chuvochina M."/>
            <person name="Waite D.W."/>
            <person name="Rinke C."/>
            <person name="Skarshewski A."/>
            <person name="Chaumeil P.A."/>
            <person name="Hugenholtz P."/>
        </authorList>
    </citation>
    <scope>NUCLEOTIDE SEQUENCE [LARGE SCALE GENOMIC DNA]</scope>
    <source>
        <strain evidence="1">UBA11728</strain>
    </source>
</reference>
<evidence type="ECO:0008006" key="3">
    <source>
        <dbReference type="Google" id="ProtNLM"/>
    </source>
</evidence>